<evidence type="ECO:0000313" key="4">
    <source>
        <dbReference type="EMBL" id="MDG6146308.1"/>
    </source>
</evidence>
<dbReference type="Proteomes" id="UP001153199">
    <property type="component" value="Unassembled WGS sequence"/>
</dbReference>
<evidence type="ECO:0000313" key="5">
    <source>
        <dbReference type="Proteomes" id="UP001153199"/>
    </source>
</evidence>
<dbReference type="GO" id="GO:0016787">
    <property type="term" value="F:hydrolase activity"/>
    <property type="evidence" value="ECO:0007669"/>
    <property type="project" value="UniProtKB-KW"/>
</dbReference>
<dbReference type="InterPro" id="IPR042002">
    <property type="entry name" value="Sortase_C"/>
</dbReference>
<keyword evidence="3" id="KW-0472">Membrane</keyword>
<reference evidence="4" key="1">
    <citation type="submission" date="2022-06" db="EMBL/GenBank/DDBJ databases">
        <title>Lactococcus from bovine mastitis in China.</title>
        <authorList>
            <person name="Lin Y."/>
            <person name="Han B."/>
        </authorList>
    </citation>
    <scope>NUCLEOTIDE SEQUENCE</scope>
    <source>
        <strain evidence="4">Ningxia-I-26</strain>
    </source>
</reference>
<dbReference type="AlphaFoldDB" id="A0A9X4SET9"/>
<feature type="active site" description="Acyl-thioester intermediate" evidence="2">
    <location>
        <position position="230"/>
    </location>
</feature>
<protein>
    <submittedName>
        <fullName evidence="4">Class C sortase</fullName>
    </submittedName>
</protein>
<keyword evidence="1" id="KW-0378">Hydrolase</keyword>
<dbReference type="Gene3D" id="2.40.260.10">
    <property type="entry name" value="Sortase"/>
    <property type="match status" value="1"/>
</dbReference>
<evidence type="ECO:0000256" key="3">
    <source>
        <dbReference type="SAM" id="Phobius"/>
    </source>
</evidence>
<organism evidence="4 5">
    <name type="scientific">Lactococcus formosensis</name>
    <dbReference type="NCBI Taxonomy" id="1281486"/>
    <lineage>
        <taxon>Bacteria</taxon>
        <taxon>Bacillati</taxon>
        <taxon>Bacillota</taxon>
        <taxon>Bacilli</taxon>
        <taxon>Lactobacillales</taxon>
        <taxon>Streptococcaceae</taxon>
        <taxon>Lactococcus</taxon>
    </lineage>
</organism>
<feature type="active site" description="Proton donor/acceptor" evidence="2">
    <location>
        <position position="168"/>
    </location>
</feature>
<name>A0A9X4SET9_9LACT</name>
<dbReference type="InterPro" id="IPR023365">
    <property type="entry name" value="Sortase_dom-sf"/>
</dbReference>
<comment type="caution">
    <text evidence="4">The sequence shown here is derived from an EMBL/GenBank/DDBJ whole genome shotgun (WGS) entry which is preliminary data.</text>
</comment>
<proteinExistence type="predicted"/>
<gene>
    <name evidence="4" type="ORF">NF717_11715</name>
</gene>
<keyword evidence="3" id="KW-0812">Transmembrane</keyword>
<keyword evidence="3" id="KW-1133">Transmembrane helix</keyword>
<feature type="transmembrane region" description="Helical" evidence="3">
    <location>
        <begin position="20"/>
        <end position="38"/>
    </location>
</feature>
<dbReference type="RefSeq" id="WP_279360694.1">
    <property type="nucleotide sequence ID" value="NZ_CP141727.1"/>
</dbReference>
<dbReference type="NCBIfam" id="TIGR01076">
    <property type="entry name" value="sortase_fam"/>
    <property type="match status" value="1"/>
</dbReference>
<dbReference type="InterPro" id="IPR005754">
    <property type="entry name" value="Sortase"/>
</dbReference>
<sequence length="407" mass="47008">MKRKNTSNLKTERTTFALKVVMILLLFLGIVIFFYPFLASAVNSFHDQSVIEKFQRDYSLLNEDQKKERIEEISNENKKLLEDNKLTNVPGMGLIEDPFESSMKNIQNVERSYLSKHMLGAIFIPRINVSLPLYDETNDILLDNGATLLQGTSYPIGGPSTHSVITGHSGLSDKRIFTDLSKLKNGDIFYIEVFGEKLAYRIETFRTVLPTQLNSLKIIDNQDLVTLITCTPYMVNTHRLLVTGVRIPYSDDKIEKQKNETTNYLNLRMIFLSLLFLILFIISLYKIFRLVIYYKSTKRLYNLEFRVQKNNKPLAGVAYYLSKDKIDYKNGNIEGLDFRISETDGKVNFGRKLGGRYYIYTISDRFHPLILANSVSLKGDNFTVRVIKRSLFMNKKNSSHYNIRNGE</sequence>
<dbReference type="NCBIfam" id="NF033745">
    <property type="entry name" value="class_C_sortase"/>
    <property type="match status" value="1"/>
</dbReference>
<dbReference type="SUPFAM" id="SSF63817">
    <property type="entry name" value="Sortase"/>
    <property type="match status" value="1"/>
</dbReference>
<dbReference type="EMBL" id="JAMWFV010000048">
    <property type="protein sequence ID" value="MDG6146308.1"/>
    <property type="molecule type" value="Genomic_DNA"/>
</dbReference>
<evidence type="ECO:0000256" key="1">
    <source>
        <dbReference type="ARBA" id="ARBA00022801"/>
    </source>
</evidence>
<feature type="transmembrane region" description="Helical" evidence="3">
    <location>
        <begin position="269"/>
        <end position="288"/>
    </location>
</feature>
<accession>A0A9X4SET9</accession>
<dbReference type="CDD" id="cd05827">
    <property type="entry name" value="Sortase_C"/>
    <property type="match status" value="1"/>
</dbReference>
<evidence type="ECO:0000256" key="2">
    <source>
        <dbReference type="PIRSR" id="PIRSR605754-1"/>
    </source>
</evidence>
<dbReference type="Pfam" id="PF04203">
    <property type="entry name" value="Sortase"/>
    <property type="match status" value="1"/>
</dbReference>
<keyword evidence="5" id="KW-1185">Reference proteome</keyword>